<proteinExistence type="predicted"/>
<dbReference type="EMBL" id="PFBX01000016">
    <property type="protein sequence ID" value="PIT87593.1"/>
    <property type="molecule type" value="Genomic_DNA"/>
</dbReference>
<gene>
    <name evidence="2" type="ORF">COU31_02040</name>
</gene>
<sequence>MCYSKEVQLTTGATIWAFSFFYYIFYSIKYQAIQKKWLLPFLKNVIMVFALIGSHQIFEFLSLVTNNQIIYKIGLVLSISSMYFLIRSLEIILNRNLRSKLSLIIIGAITIHAFLIEMSFEGYSFYLRHNSAFIWASAWMLLFIYFHICALKGRKFLQDDSSKKAIITYLLATFGMYPKN</sequence>
<feature type="transmembrane region" description="Helical" evidence="1">
    <location>
        <begin position="37"/>
        <end position="57"/>
    </location>
</feature>
<evidence type="ECO:0008006" key="4">
    <source>
        <dbReference type="Google" id="ProtNLM"/>
    </source>
</evidence>
<evidence type="ECO:0000313" key="3">
    <source>
        <dbReference type="Proteomes" id="UP000231183"/>
    </source>
</evidence>
<name>A0A2M6W472_9BACT</name>
<evidence type="ECO:0000313" key="2">
    <source>
        <dbReference type="EMBL" id="PIT87593.1"/>
    </source>
</evidence>
<feature type="transmembrane region" description="Helical" evidence="1">
    <location>
        <begin position="101"/>
        <end position="120"/>
    </location>
</feature>
<evidence type="ECO:0000256" key="1">
    <source>
        <dbReference type="SAM" id="Phobius"/>
    </source>
</evidence>
<organism evidence="2 3">
    <name type="scientific">Candidatus Magasanikbacteria bacterium CG10_big_fil_rev_8_21_14_0_10_40_10</name>
    <dbReference type="NCBI Taxonomy" id="1974648"/>
    <lineage>
        <taxon>Bacteria</taxon>
        <taxon>Candidatus Magasanikiibacteriota</taxon>
    </lineage>
</organism>
<keyword evidence="1" id="KW-0812">Transmembrane</keyword>
<feature type="transmembrane region" description="Helical" evidence="1">
    <location>
        <begin position="132"/>
        <end position="151"/>
    </location>
</feature>
<accession>A0A2M6W472</accession>
<reference evidence="3" key="1">
    <citation type="submission" date="2017-09" db="EMBL/GenBank/DDBJ databases">
        <title>Depth-based differentiation of microbial function through sediment-hosted aquifers and enrichment of novel symbionts in the deep terrestrial subsurface.</title>
        <authorList>
            <person name="Probst A.J."/>
            <person name="Ladd B."/>
            <person name="Jarett J.K."/>
            <person name="Geller-Mcgrath D.E."/>
            <person name="Sieber C.M.K."/>
            <person name="Emerson J.B."/>
            <person name="Anantharaman K."/>
            <person name="Thomas B.C."/>
            <person name="Malmstrom R."/>
            <person name="Stieglmeier M."/>
            <person name="Klingl A."/>
            <person name="Woyke T."/>
            <person name="Ryan C.M."/>
            <person name="Banfield J.F."/>
        </authorList>
    </citation>
    <scope>NUCLEOTIDE SEQUENCE [LARGE SCALE GENOMIC DNA]</scope>
</reference>
<keyword evidence="1" id="KW-1133">Transmembrane helix</keyword>
<comment type="caution">
    <text evidence="2">The sequence shown here is derived from an EMBL/GenBank/DDBJ whole genome shotgun (WGS) entry which is preliminary data.</text>
</comment>
<dbReference type="Proteomes" id="UP000231183">
    <property type="component" value="Unassembled WGS sequence"/>
</dbReference>
<feature type="transmembrane region" description="Helical" evidence="1">
    <location>
        <begin position="6"/>
        <end position="25"/>
    </location>
</feature>
<keyword evidence="1" id="KW-0472">Membrane</keyword>
<feature type="transmembrane region" description="Helical" evidence="1">
    <location>
        <begin position="69"/>
        <end position="89"/>
    </location>
</feature>
<protein>
    <recommendedName>
        <fullName evidence="4">Histidine kinase N-terminal 7TM region domain-containing protein</fullName>
    </recommendedName>
</protein>
<dbReference type="AlphaFoldDB" id="A0A2M6W472"/>